<accession>A0A2K8LF09</accession>
<dbReference type="PROSITE" id="PS51257">
    <property type="entry name" value="PROKAR_LIPOPROTEIN"/>
    <property type="match status" value="1"/>
</dbReference>
<dbReference type="KEGG" id="mfn:Ga0123462_2019"/>
<dbReference type="AlphaFoldDB" id="A0A2K8LF09"/>
<dbReference type="OrthoDB" id="5295426at2"/>
<gene>
    <name evidence="2" type="ORF">Ga0123462_2019</name>
</gene>
<reference evidence="2 3" key="1">
    <citation type="submission" date="2016-12" db="EMBL/GenBank/DDBJ databases">
        <title>Isolation and genomic insights into novel planktonic Zetaproteobacteria from stratified waters of the Chesapeake Bay.</title>
        <authorList>
            <person name="McAllister S.M."/>
            <person name="Kato S."/>
            <person name="Chan C.S."/>
            <person name="Chiu B.K."/>
            <person name="Field E.K."/>
        </authorList>
    </citation>
    <scope>NUCLEOTIDE SEQUENCE [LARGE SCALE GENOMIC DNA]</scope>
    <source>
        <strain evidence="2 3">CP-8</strain>
    </source>
</reference>
<name>A0A2K8LF09_9PROT</name>
<keyword evidence="1" id="KW-0732">Signal</keyword>
<organism evidence="2 3">
    <name type="scientific">Mariprofundus ferrinatatus</name>
    <dbReference type="NCBI Taxonomy" id="1921087"/>
    <lineage>
        <taxon>Bacteria</taxon>
        <taxon>Pseudomonadati</taxon>
        <taxon>Pseudomonadota</taxon>
        <taxon>Candidatius Mariprofundia</taxon>
        <taxon>Mariprofundales</taxon>
        <taxon>Mariprofundaceae</taxon>
        <taxon>Mariprofundus</taxon>
    </lineage>
</organism>
<proteinExistence type="predicted"/>
<feature type="chain" id="PRO_5014868725" description="Lipoprotein" evidence="1">
    <location>
        <begin position="23"/>
        <end position="145"/>
    </location>
</feature>
<evidence type="ECO:0000313" key="2">
    <source>
        <dbReference type="EMBL" id="ATX82856.1"/>
    </source>
</evidence>
<sequence length="145" mass="16069">MNTKSMFRTMALLILATLLVTGCGRKEAPQIAADPSSKPQLLNLQYQVVGNILEMTYTLQGSPDGVGIQIDRTEIDPYCQCPGLWQRYLEDTPNARQVGSEGKKLVNLKVMGKEFLFRVRAVDVHGNIGPWSKMIRATGTDLSNQ</sequence>
<protein>
    <recommendedName>
        <fullName evidence="4">Lipoprotein</fullName>
    </recommendedName>
</protein>
<evidence type="ECO:0000256" key="1">
    <source>
        <dbReference type="SAM" id="SignalP"/>
    </source>
</evidence>
<dbReference type="EMBL" id="CP018800">
    <property type="protein sequence ID" value="ATX82856.1"/>
    <property type="molecule type" value="Genomic_DNA"/>
</dbReference>
<dbReference type="RefSeq" id="WP_100266156.1">
    <property type="nucleotide sequence ID" value="NZ_CP018800.1"/>
</dbReference>
<keyword evidence="3" id="KW-1185">Reference proteome</keyword>
<feature type="signal peptide" evidence="1">
    <location>
        <begin position="1"/>
        <end position="22"/>
    </location>
</feature>
<dbReference type="Proteomes" id="UP000231637">
    <property type="component" value="Chromosome"/>
</dbReference>
<evidence type="ECO:0008006" key="4">
    <source>
        <dbReference type="Google" id="ProtNLM"/>
    </source>
</evidence>
<evidence type="ECO:0000313" key="3">
    <source>
        <dbReference type="Proteomes" id="UP000231637"/>
    </source>
</evidence>